<dbReference type="Proteomes" id="UP001163203">
    <property type="component" value="Chromosome"/>
</dbReference>
<dbReference type="InterPro" id="IPR051462">
    <property type="entry name" value="CBS_domain-containing"/>
</dbReference>
<accession>A0ABY7BEE5</accession>
<organism evidence="5 6">
    <name type="scientific">Amycolatopsis cynarae</name>
    <dbReference type="NCBI Taxonomy" id="2995223"/>
    <lineage>
        <taxon>Bacteria</taxon>
        <taxon>Bacillati</taxon>
        <taxon>Actinomycetota</taxon>
        <taxon>Actinomycetes</taxon>
        <taxon>Pseudonocardiales</taxon>
        <taxon>Pseudonocardiaceae</taxon>
        <taxon>Amycolatopsis</taxon>
    </lineage>
</organism>
<dbReference type="SMART" id="SM00116">
    <property type="entry name" value="CBS"/>
    <property type="match status" value="2"/>
</dbReference>
<evidence type="ECO:0000259" key="4">
    <source>
        <dbReference type="PROSITE" id="PS51371"/>
    </source>
</evidence>
<proteinExistence type="predicted"/>
<feature type="domain" description="CBS" evidence="4">
    <location>
        <begin position="74"/>
        <end position="132"/>
    </location>
</feature>
<name>A0ABY7BEE5_9PSEU</name>
<evidence type="ECO:0000313" key="6">
    <source>
        <dbReference type="Proteomes" id="UP001163203"/>
    </source>
</evidence>
<dbReference type="RefSeq" id="WP_268759082.1">
    <property type="nucleotide sequence ID" value="NZ_CP113836.1"/>
</dbReference>
<reference evidence="5" key="1">
    <citation type="submission" date="2022-11" db="EMBL/GenBank/DDBJ databases">
        <authorList>
            <person name="Mo P."/>
        </authorList>
    </citation>
    <scope>NUCLEOTIDE SEQUENCE</scope>
    <source>
        <strain evidence="5">HUAS 11-8</strain>
    </source>
</reference>
<keyword evidence="6" id="KW-1185">Reference proteome</keyword>
<dbReference type="InterPro" id="IPR046342">
    <property type="entry name" value="CBS_dom_sf"/>
</dbReference>
<dbReference type="InterPro" id="IPR000644">
    <property type="entry name" value="CBS_dom"/>
</dbReference>
<feature type="domain" description="CBS" evidence="4">
    <location>
        <begin position="9"/>
        <end position="65"/>
    </location>
</feature>
<dbReference type="PANTHER" id="PTHR48108:SF34">
    <property type="entry name" value="CBS DOMAIN-CONTAINING PROTEIN YHCV"/>
    <property type="match status" value="1"/>
</dbReference>
<dbReference type="Pfam" id="PF00571">
    <property type="entry name" value="CBS"/>
    <property type="match status" value="2"/>
</dbReference>
<evidence type="ECO:0000256" key="3">
    <source>
        <dbReference type="SAM" id="MobiDB-lite"/>
    </source>
</evidence>
<dbReference type="PANTHER" id="PTHR48108">
    <property type="entry name" value="CBS DOMAIN-CONTAINING PROTEIN CBSX2, CHLOROPLASTIC"/>
    <property type="match status" value="1"/>
</dbReference>
<dbReference type="PROSITE" id="PS51371">
    <property type="entry name" value="CBS"/>
    <property type="match status" value="2"/>
</dbReference>
<dbReference type="CDD" id="cd04622">
    <property type="entry name" value="CBS_pair_HRP1_like"/>
    <property type="match status" value="1"/>
</dbReference>
<evidence type="ECO:0000256" key="2">
    <source>
        <dbReference type="PROSITE-ProRule" id="PRU00703"/>
    </source>
</evidence>
<evidence type="ECO:0000256" key="1">
    <source>
        <dbReference type="ARBA" id="ARBA00022737"/>
    </source>
</evidence>
<keyword evidence="1" id="KW-0677">Repeat</keyword>
<gene>
    <name evidence="5" type="ORF">ORV05_14865</name>
</gene>
<feature type="region of interest" description="Disordered" evidence="3">
    <location>
        <begin position="1"/>
        <end position="20"/>
    </location>
</feature>
<dbReference type="Gene3D" id="3.10.580.10">
    <property type="entry name" value="CBS-domain"/>
    <property type="match status" value="1"/>
</dbReference>
<sequence length="139" mass="14974">MAQTVREIMTTPAVSMPPDASVKEAAQRMRDEGIGDVLVTEGEQLKGIVTDRDIVVRGLAERDDLSNLHLSDVCSSEIVTAEPNETADEVISRMRQRSVRRIPVVEKGKPVGILSLGDAAVEKDPHSALGDISAARDNT</sequence>
<dbReference type="SUPFAM" id="SSF54631">
    <property type="entry name" value="CBS-domain pair"/>
    <property type="match status" value="1"/>
</dbReference>
<keyword evidence="2" id="KW-0129">CBS domain</keyword>
<dbReference type="EMBL" id="CP113836">
    <property type="protein sequence ID" value="WAL68993.1"/>
    <property type="molecule type" value="Genomic_DNA"/>
</dbReference>
<protein>
    <submittedName>
        <fullName evidence="5">CBS domain-containing protein</fullName>
    </submittedName>
</protein>
<evidence type="ECO:0000313" key="5">
    <source>
        <dbReference type="EMBL" id="WAL68993.1"/>
    </source>
</evidence>